<keyword evidence="3" id="KW-1185">Reference proteome</keyword>
<sequence length="122" mass="14323">MLLLVWSCRQPTSETSSIEKLPLLLQSAPSMQKQSTSFAMLFWLLCLSYAWFNNVCVPVNKRTVFWALRYSTALSSLKRESRQVAASTLSSYTLSHEEGHGGFIYWVYWYYRRERQVNFIAY</sequence>
<name>A0ABR4I571_9EURO</name>
<dbReference type="EMBL" id="JBFXLT010000001">
    <property type="protein sequence ID" value="KAL2822908.1"/>
    <property type="molecule type" value="Genomic_DNA"/>
</dbReference>
<keyword evidence="1" id="KW-1133">Transmembrane helix</keyword>
<dbReference type="Proteomes" id="UP001610334">
    <property type="component" value="Unassembled WGS sequence"/>
</dbReference>
<reference evidence="2 3" key="1">
    <citation type="submission" date="2024-07" db="EMBL/GenBank/DDBJ databases">
        <title>Section-level genome sequencing and comparative genomics of Aspergillus sections Usti and Cavernicolus.</title>
        <authorList>
            <consortium name="Lawrence Berkeley National Laboratory"/>
            <person name="Nybo J.L."/>
            <person name="Vesth T.C."/>
            <person name="Theobald S."/>
            <person name="Frisvad J.C."/>
            <person name="Larsen T.O."/>
            <person name="Kjaerboelling I."/>
            <person name="Rothschild-Mancinelli K."/>
            <person name="Lyhne E.K."/>
            <person name="Kogle M.E."/>
            <person name="Barry K."/>
            <person name="Clum A."/>
            <person name="Na H."/>
            <person name="Ledsgaard L."/>
            <person name="Lin J."/>
            <person name="Lipzen A."/>
            <person name="Kuo A."/>
            <person name="Riley R."/>
            <person name="Mondo S."/>
            <person name="Labutti K."/>
            <person name="Haridas S."/>
            <person name="Pangalinan J."/>
            <person name="Salamov A.A."/>
            <person name="Simmons B.A."/>
            <person name="Magnuson J.K."/>
            <person name="Chen J."/>
            <person name="Drula E."/>
            <person name="Henrissat B."/>
            <person name="Wiebenga A."/>
            <person name="Lubbers R.J."/>
            <person name="Gomes A.C."/>
            <person name="Makela M.R."/>
            <person name="Stajich J."/>
            <person name="Grigoriev I.V."/>
            <person name="Mortensen U.H."/>
            <person name="De Vries R.P."/>
            <person name="Baker S.E."/>
            <person name="Andersen M.R."/>
        </authorList>
    </citation>
    <scope>NUCLEOTIDE SEQUENCE [LARGE SCALE GENOMIC DNA]</scope>
    <source>
        <strain evidence="2 3">CBS 588.65</strain>
    </source>
</reference>
<comment type="caution">
    <text evidence="2">The sequence shown here is derived from an EMBL/GenBank/DDBJ whole genome shotgun (WGS) entry which is preliminary data.</text>
</comment>
<feature type="transmembrane region" description="Helical" evidence="1">
    <location>
        <begin position="35"/>
        <end position="52"/>
    </location>
</feature>
<accession>A0ABR4I571</accession>
<proteinExistence type="predicted"/>
<evidence type="ECO:0000313" key="3">
    <source>
        <dbReference type="Proteomes" id="UP001610334"/>
    </source>
</evidence>
<protein>
    <submittedName>
        <fullName evidence="2">Uncharacterized protein</fullName>
    </submittedName>
</protein>
<keyword evidence="1" id="KW-0472">Membrane</keyword>
<organism evidence="2 3">
    <name type="scientific">Aspergillus granulosus</name>
    <dbReference type="NCBI Taxonomy" id="176169"/>
    <lineage>
        <taxon>Eukaryota</taxon>
        <taxon>Fungi</taxon>
        <taxon>Dikarya</taxon>
        <taxon>Ascomycota</taxon>
        <taxon>Pezizomycotina</taxon>
        <taxon>Eurotiomycetes</taxon>
        <taxon>Eurotiomycetidae</taxon>
        <taxon>Eurotiales</taxon>
        <taxon>Aspergillaceae</taxon>
        <taxon>Aspergillus</taxon>
        <taxon>Aspergillus subgen. Nidulantes</taxon>
    </lineage>
</organism>
<keyword evidence="1" id="KW-0812">Transmembrane</keyword>
<evidence type="ECO:0000313" key="2">
    <source>
        <dbReference type="EMBL" id="KAL2822908.1"/>
    </source>
</evidence>
<gene>
    <name evidence="2" type="ORF">BJX63DRAFT_375804</name>
</gene>
<evidence type="ECO:0000256" key="1">
    <source>
        <dbReference type="SAM" id="Phobius"/>
    </source>
</evidence>